<dbReference type="PROSITE" id="PS51740">
    <property type="entry name" value="SPOVT_ABRB"/>
    <property type="match status" value="1"/>
</dbReference>
<feature type="domain" description="SpoVT-AbrB" evidence="2">
    <location>
        <begin position="1"/>
        <end position="44"/>
    </location>
</feature>
<dbReference type="InterPro" id="IPR007159">
    <property type="entry name" value="SpoVT-AbrB_dom"/>
</dbReference>
<sequence>MSKITIDSNGRIAVPQQAAREIGSRALELSSYSGQHLLLTSPDPGEPLVLTGILGELGVADLLSFFNMFRKTGVLRFYLAGGTKSLYFQQGEIVFATSTFPEEDLGEVLSSLGKVDQETLQKARQFATGRTTIGKILVDRKVVTPKDLWLASRNQVEAIVYHLFAFHQGSYSFVAKVLEKEEIVRLSMSTQNLIMEGLQRVDERALFLRRIPSFDLLPVPTGEKEEGLSPAEERMVRLLRQGRYDVRTTLRKSALGEFEALKILYHLLEKGAVRLEEAAEVAIDGDLGEILSVFNGALVSLFRRVSEKNSGFEQELRTFLRDLPQPFSYVFRDVSFQGDGAVDGTRILANLAGLEEGEKKRLLADALSEVVYMECIAARRDLGVSESADLIRRVQEISRRVKTLIGRSE</sequence>
<name>A0A0M3QGD0_9BACT</name>
<keyword evidence="1" id="KW-0238">DNA-binding</keyword>
<dbReference type="PANTHER" id="PTHR36304">
    <property type="entry name" value="DOMAIN GTPASE-ACTIVATING PROTEIN, PUTATIVE-RELATED-RELATED"/>
    <property type="match status" value="1"/>
</dbReference>
<evidence type="ECO:0000256" key="1">
    <source>
        <dbReference type="PROSITE-ProRule" id="PRU01076"/>
    </source>
</evidence>
<dbReference type="STRING" id="1603606.DSOUD_2872"/>
<gene>
    <name evidence="3" type="ORF">DSOUD_2872</name>
</gene>
<dbReference type="RefSeq" id="WP_053551602.1">
    <property type="nucleotide sequence ID" value="NZ_CP010802.1"/>
</dbReference>
<keyword evidence="4" id="KW-1185">Reference proteome</keyword>
<proteinExistence type="predicted"/>
<evidence type="ECO:0000313" key="4">
    <source>
        <dbReference type="Proteomes" id="UP000057158"/>
    </source>
</evidence>
<dbReference type="PATRIC" id="fig|1603606.3.peg.3097"/>
<accession>A0A0M3QGD0</accession>
<protein>
    <recommendedName>
        <fullName evidence="2">SpoVT-AbrB domain-containing protein</fullName>
    </recommendedName>
</protein>
<organism evidence="3 4">
    <name type="scientific">Desulfuromonas soudanensis</name>
    <dbReference type="NCBI Taxonomy" id="1603606"/>
    <lineage>
        <taxon>Bacteria</taxon>
        <taxon>Pseudomonadati</taxon>
        <taxon>Thermodesulfobacteriota</taxon>
        <taxon>Desulfuromonadia</taxon>
        <taxon>Desulfuromonadales</taxon>
        <taxon>Desulfuromonadaceae</taxon>
        <taxon>Desulfuromonas</taxon>
    </lineage>
</organism>
<dbReference type="AlphaFoldDB" id="A0A0M3QGD0"/>
<dbReference type="Proteomes" id="UP000057158">
    <property type="component" value="Chromosome"/>
</dbReference>
<dbReference type="GO" id="GO:0003677">
    <property type="term" value="F:DNA binding"/>
    <property type="evidence" value="ECO:0007669"/>
    <property type="project" value="UniProtKB-UniRule"/>
</dbReference>
<dbReference type="OrthoDB" id="5401144at2"/>
<dbReference type="PANTHER" id="PTHR36304:SF4">
    <property type="entry name" value="DUF4388 DOMAIN-CONTAINING PROTEIN"/>
    <property type="match status" value="1"/>
</dbReference>
<dbReference type="EMBL" id="CP010802">
    <property type="protein sequence ID" value="ALC17603.1"/>
    <property type="molecule type" value="Genomic_DNA"/>
</dbReference>
<dbReference type="KEGG" id="des:DSOUD_2872"/>
<dbReference type="InterPro" id="IPR025497">
    <property type="entry name" value="PatA-like_N"/>
</dbReference>
<reference evidence="3 4" key="1">
    <citation type="submission" date="2015-07" db="EMBL/GenBank/DDBJ databases">
        <title>Isolation and Genomic Characterization of a Novel Halophilic Metal-Reducing Deltaproteobacterium from the Deep Subsurface.</title>
        <authorList>
            <person name="Badalamenti J.P."/>
            <person name="Summers Z.M."/>
            <person name="Gralnick J.A."/>
            <person name="Bond D.R."/>
        </authorList>
    </citation>
    <scope>NUCLEOTIDE SEQUENCE [LARGE SCALE GENOMIC DNA]</scope>
    <source>
        <strain evidence="3 4">WTL</strain>
    </source>
</reference>
<evidence type="ECO:0000259" key="2">
    <source>
        <dbReference type="PROSITE" id="PS51740"/>
    </source>
</evidence>
<evidence type="ECO:0000313" key="3">
    <source>
        <dbReference type="EMBL" id="ALC17603.1"/>
    </source>
</evidence>
<dbReference type="Pfam" id="PF14332">
    <property type="entry name" value="DUF4388"/>
    <property type="match status" value="1"/>
</dbReference>